<gene>
    <name evidence="7" type="ORF">EW093_04175</name>
</gene>
<evidence type="ECO:0000256" key="1">
    <source>
        <dbReference type="ARBA" id="ARBA00008366"/>
    </source>
</evidence>
<dbReference type="RefSeq" id="WP_149567185.1">
    <property type="nucleotide sequence ID" value="NZ_CP035807.1"/>
</dbReference>
<accession>A0A5C1Q976</accession>
<dbReference type="InterPro" id="IPR016446">
    <property type="entry name" value="Flavin_OxRdtase_Frp"/>
</dbReference>
<proteinExistence type="inferred from homology"/>
<keyword evidence="8" id="KW-1185">Reference proteome</keyword>
<dbReference type="Proteomes" id="UP000323824">
    <property type="component" value="Chromosome"/>
</dbReference>
<evidence type="ECO:0000313" key="8">
    <source>
        <dbReference type="Proteomes" id="UP000323824"/>
    </source>
</evidence>
<dbReference type="SUPFAM" id="SSF55469">
    <property type="entry name" value="FMN-dependent nitroreductase-like"/>
    <property type="match status" value="1"/>
</dbReference>
<reference evidence="7 8" key="1">
    <citation type="submission" date="2019-02" db="EMBL/GenBank/DDBJ databases">
        <authorList>
            <person name="Fomenkov A."/>
            <person name="Dubinina G."/>
            <person name="Grabovich M."/>
            <person name="Vincze T."/>
            <person name="Roberts R.J."/>
        </authorList>
    </citation>
    <scope>NUCLEOTIDE SEQUENCE [LARGE SCALE GENOMIC DNA]</scope>
    <source>
        <strain evidence="7 8">P</strain>
    </source>
</reference>
<dbReference type="Gene3D" id="3.40.109.10">
    <property type="entry name" value="NADH Oxidase"/>
    <property type="match status" value="1"/>
</dbReference>
<evidence type="ECO:0000313" key="7">
    <source>
        <dbReference type="EMBL" id="QEN03928.1"/>
    </source>
</evidence>
<dbReference type="AlphaFoldDB" id="A0A5C1Q976"/>
<comment type="similarity">
    <text evidence="1 5">Belongs to the flavin oxidoreductase frp family.</text>
</comment>
<dbReference type="InterPro" id="IPR000415">
    <property type="entry name" value="Nitroreductase-like"/>
</dbReference>
<dbReference type="InterPro" id="IPR029479">
    <property type="entry name" value="Nitroreductase"/>
</dbReference>
<name>A0A5C1Q976_9SPIO</name>
<organism evidence="7 8">
    <name type="scientific">Thiospirochaeta perfilievii</name>
    <dbReference type="NCBI Taxonomy" id="252967"/>
    <lineage>
        <taxon>Bacteria</taxon>
        <taxon>Pseudomonadati</taxon>
        <taxon>Spirochaetota</taxon>
        <taxon>Spirochaetia</taxon>
        <taxon>Spirochaetales</taxon>
        <taxon>Spirochaetaceae</taxon>
        <taxon>Thiospirochaeta</taxon>
    </lineage>
</organism>
<dbReference type="OrthoDB" id="9775805at2"/>
<evidence type="ECO:0000259" key="6">
    <source>
        <dbReference type="Pfam" id="PF00881"/>
    </source>
</evidence>
<dbReference type="PANTHER" id="PTHR43425:SF2">
    <property type="entry name" value="OXYGEN-INSENSITIVE NADPH NITROREDUCTASE"/>
    <property type="match status" value="1"/>
</dbReference>
<keyword evidence="4 5" id="KW-0560">Oxidoreductase</keyword>
<dbReference type="GO" id="GO:0016491">
    <property type="term" value="F:oxidoreductase activity"/>
    <property type="evidence" value="ECO:0007669"/>
    <property type="project" value="UniProtKB-UniRule"/>
</dbReference>
<protein>
    <submittedName>
        <fullName evidence="7">NADPH-dependent oxidoreductase</fullName>
    </submittedName>
</protein>
<sequence length="245" mass="27076">MNKTINTIKDHRSIRQYTDKDIDNSELNAILEAAHAMPTSIHGQQLSIIVVKDKDRREKISELAGNQPWIAKGPVFLVFIMDMNKTAKAGEKAGLPQVIQESAEGVLVSSFDAGLAMGAAIIAAESLGLGIVPIGGIRKSPQEMIDLLELPKNTFPVAGLVIGHPENMSGKKPRLSLESFAHKERYNDEIVTKAVDDFDIEIAKYYEKRGDKSSNWSDQIAGFYQQVYFPLVYPTLKSQGFTLDK</sequence>
<dbReference type="CDD" id="cd02146">
    <property type="entry name" value="NfsA-like"/>
    <property type="match status" value="1"/>
</dbReference>
<dbReference type="PANTHER" id="PTHR43425">
    <property type="entry name" value="OXYGEN-INSENSITIVE NADPH NITROREDUCTASE"/>
    <property type="match status" value="1"/>
</dbReference>
<evidence type="ECO:0000256" key="4">
    <source>
        <dbReference type="ARBA" id="ARBA00023002"/>
    </source>
</evidence>
<dbReference type="EMBL" id="CP035807">
    <property type="protein sequence ID" value="QEN03928.1"/>
    <property type="molecule type" value="Genomic_DNA"/>
</dbReference>
<dbReference type="KEGG" id="sper:EW093_04175"/>
<reference evidence="7 8" key="2">
    <citation type="submission" date="2019-09" db="EMBL/GenBank/DDBJ databases">
        <title>Complete Genome Sequence and Methylome Analysis of free living Spirochaetas.</title>
        <authorList>
            <person name="Leshcheva N."/>
            <person name="Mikheeva N."/>
        </authorList>
    </citation>
    <scope>NUCLEOTIDE SEQUENCE [LARGE SCALE GENOMIC DNA]</scope>
    <source>
        <strain evidence="7 8">P</strain>
    </source>
</reference>
<keyword evidence="3 5" id="KW-0288">FMN</keyword>
<dbReference type="PIRSF" id="PIRSF005426">
    <property type="entry name" value="Frp"/>
    <property type="match status" value="1"/>
</dbReference>
<feature type="domain" description="Nitroreductase" evidence="6">
    <location>
        <begin position="8"/>
        <end position="164"/>
    </location>
</feature>
<keyword evidence="5" id="KW-0521">NADP</keyword>
<evidence type="ECO:0000256" key="2">
    <source>
        <dbReference type="ARBA" id="ARBA00022630"/>
    </source>
</evidence>
<keyword evidence="2 5" id="KW-0285">Flavoprotein</keyword>
<evidence type="ECO:0000256" key="3">
    <source>
        <dbReference type="ARBA" id="ARBA00022643"/>
    </source>
</evidence>
<evidence type="ECO:0000256" key="5">
    <source>
        <dbReference type="PIRNR" id="PIRNR005426"/>
    </source>
</evidence>
<dbReference type="Pfam" id="PF00881">
    <property type="entry name" value="Nitroreductase"/>
    <property type="match status" value="1"/>
</dbReference>